<evidence type="ECO:0000256" key="1">
    <source>
        <dbReference type="ARBA" id="ARBA00022884"/>
    </source>
</evidence>
<dbReference type="EMBL" id="JACGCM010000593">
    <property type="protein sequence ID" value="KAF6170295.1"/>
    <property type="molecule type" value="Genomic_DNA"/>
</dbReference>
<dbReference type="GO" id="GO:1901259">
    <property type="term" value="P:chloroplast rRNA processing"/>
    <property type="evidence" value="ECO:0007669"/>
    <property type="project" value="TreeGrafter"/>
</dbReference>
<feature type="region of interest" description="Disordered" evidence="3">
    <location>
        <begin position="57"/>
        <end position="76"/>
    </location>
</feature>
<accession>A0A7J7NSW4</accession>
<feature type="region of interest" description="Disordered" evidence="3">
    <location>
        <begin position="1"/>
        <end position="20"/>
    </location>
</feature>
<organism evidence="5 6">
    <name type="scientific">Kingdonia uniflora</name>
    <dbReference type="NCBI Taxonomy" id="39325"/>
    <lineage>
        <taxon>Eukaryota</taxon>
        <taxon>Viridiplantae</taxon>
        <taxon>Streptophyta</taxon>
        <taxon>Embryophyta</taxon>
        <taxon>Tracheophyta</taxon>
        <taxon>Spermatophyta</taxon>
        <taxon>Magnoliopsida</taxon>
        <taxon>Ranunculales</taxon>
        <taxon>Circaeasteraceae</taxon>
        <taxon>Kingdonia</taxon>
    </lineage>
</organism>
<dbReference type="Proteomes" id="UP000541444">
    <property type="component" value="Unassembled WGS sequence"/>
</dbReference>
<evidence type="ECO:0000313" key="6">
    <source>
        <dbReference type="Proteomes" id="UP000541444"/>
    </source>
</evidence>
<comment type="caution">
    <text evidence="5">The sequence shown here is derived from an EMBL/GenBank/DDBJ whole genome shotgun (WGS) entry which is preliminary data.</text>
</comment>
<dbReference type="InterPro" id="IPR000504">
    <property type="entry name" value="RRM_dom"/>
</dbReference>
<dbReference type="SUPFAM" id="SSF54928">
    <property type="entry name" value="RNA-binding domain, RBD"/>
    <property type="match status" value="2"/>
</dbReference>
<dbReference type="AlphaFoldDB" id="A0A7J7NSW4"/>
<feature type="compositionally biased region" description="Polar residues" evidence="3">
    <location>
        <begin position="281"/>
        <end position="297"/>
    </location>
</feature>
<feature type="domain" description="RRM" evidence="4">
    <location>
        <begin position="84"/>
        <end position="161"/>
    </location>
</feature>
<dbReference type="OrthoDB" id="272703at2759"/>
<proteinExistence type="predicted"/>
<evidence type="ECO:0000313" key="5">
    <source>
        <dbReference type="EMBL" id="KAF6170295.1"/>
    </source>
</evidence>
<dbReference type="PANTHER" id="PTHR48025:SF17">
    <property type="entry name" value="28 KDA RIBONUCLEOPROTEIN, CHLOROPLASTIC"/>
    <property type="match status" value="1"/>
</dbReference>
<feature type="domain" description="RRM" evidence="4">
    <location>
        <begin position="179"/>
        <end position="258"/>
    </location>
</feature>
<feature type="compositionally biased region" description="Low complexity" evidence="3">
    <location>
        <begin position="57"/>
        <end position="71"/>
    </location>
</feature>
<evidence type="ECO:0000259" key="4">
    <source>
        <dbReference type="PROSITE" id="PS50102"/>
    </source>
</evidence>
<reference evidence="5 6" key="1">
    <citation type="journal article" date="2020" name="IScience">
        <title>Genome Sequencing of the Endangered Kingdonia uniflora (Circaeasteraceae, Ranunculales) Reveals Potential Mechanisms of Evolutionary Specialization.</title>
        <authorList>
            <person name="Sun Y."/>
            <person name="Deng T."/>
            <person name="Zhang A."/>
            <person name="Moore M.J."/>
            <person name="Landis J.B."/>
            <person name="Lin N."/>
            <person name="Zhang H."/>
            <person name="Zhang X."/>
            <person name="Huang J."/>
            <person name="Zhang X."/>
            <person name="Sun H."/>
            <person name="Wang H."/>
        </authorList>
    </citation>
    <scope>NUCLEOTIDE SEQUENCE [LARGE SCALE GENOMIC DNA]</scope>
    <source>
        <strain evidence="5">TB1705</strain>
        <tissue evidence="5">Leaf</tissue>
    </source>
</reference>
<dbReference type="Gene3D" id="3.30.70.330">
    <property type="match status" value="2"/>
</dbReference>
<dbReference type="Pfam" id="PF00076">
    <property type="entry name" value="RRM_1"/>
    <property type="match status" value="2"/>
</dbReference>
<protein>
    <recommendedName>
        <fullName evidence="4">RRM domain-containing protein</fullName>
    </recommendedName>
</protein>
<name>A0A7J7NSW4_9MAGN</name>
<dbReference type="InterPro" id="IPR035979">
    <property type="entry name" value="RBD_domain_sf"/>
</dbReference>
<dbReference type="InterPro" id="IPR012677">
    <property type="entry name" value="Nucleotide-bd_a/b_plait_sf"/>
</dbReference>
<sequence>MALRLLSFPSSISTEPNSRTLTLKRPSHHTSLFFSPLSKTPTTRTPTLLLLQLSTTTRPQSSLSPSSITTIEPQSTNSINEPQTRLIAQNVPWECSIEDIQSLFEKHGRVVDVELSMFNKTKNRGLAFVTMGSEEEAITALSNLELFELEGRPIKVSYALTQKKKPKALPVAVKVVPRNNVYVGNLPWKVTSSELWEFFGSSNVNVLEAELIYQRDTKKPSGFGFVSFGSREDARAAISALKGKLLMGRPIRMALNRRSLKEESKKANQIRIARNKNNLKVESVDGSQLEETSTEMNADQGVSEKADET</sequence>
<feature type="compositionally biased region" description="Polar residues" evidence="3">
    <location>
        <begin position="8"/>
        <end position="20"/>
    </location>
</feature>
<keyword evidence="1 2" id="KW-0694">RNA-binding</keyword>
<dbReference type="SMART" id="SM00360">
    <property type="entry name" value="RRM"/>
    <property type="match status" value="2"/>
</dbReference>
<gene>
    <name evidence="5" type="ORF">GIB67_042985</name>
</gene>
<evidence type="ECO:0000256" key="2">
    <source>
        <dbReference type="PROSITE-ProRule" id="PRU00176"/>
    </source>
</evidence>
<dbReference type="GO" id="GO:0009535">
    <property type="term" value="C:chloroplast thylakoid membrane"/>
    <property type="evidence" value="ECO:0007669"/>
    <property type="project" value="TreeGrafter"/>
</dbReference>
<dbReference type="InterPro" id="IPR050502">
    <property type="entry name" value="Euk_RNA-bind_prot"/>
</dbReference>
<dbReference type="CDD" id="cd00590">
    <property type="entry name" value="RRM_SF"/>
    <property type="match status" value="1"/>
</dbReference>
<dbReference type="PANTHER" id="PTHR48025">
    <property type="entry name" value="OS02G0815200 PROTEIN"/>
    <property type="match status" value="1"/>
</dbReference>
<dbReference type="GO" id="GO:0003729">
    <property type="term" value="F:mRNA binding"/>
    <property type="evidence" value="ECO:0007669"/>
    <property type="project" value="TreeGrafter"/>
</dbReference>
<feature type="region of interest" description="Disordered" evidence="3">
    <location>
        <begin position="281"/>
        <end position="309"/>
    </location>
</feature>
<evidence type="ECO:0000256" key="3">
    <source>
        <dbReference type="SAM" id="MobiDB-lite"/>
    </source>
</evidence>
<dbReference type="PROSITE" id="PS50102">
    <property type="entry name" value="RRM"/>
    <property type="match status" value="2"/>
</dbReference>
<keyword evidence="6" id="KW-1185">Reference proteome</keyword>